<sequence length="490" mass="55758">MKVIKIAKIFRIGTNIFDFETHLCKEIMEFNHLLQIDIDVLTRDLPGLRHMKIIKMHGSTNGIINCHGLMKNHGWKIGFERNLVMVYVMNANRFNSKVDMLNVSLVIREKMDIVMEEINLECKHKFHPRADSPLHLPYEEYVLRYLKFSAKGTNQKVAKHQRYLVGEEGSDPDSPAPKPAKATKPKETTQSMPSVPKAAPVIKATTAKASKSTSSQKPKPAPLAPKSTPVKPQEKKQRLVKETSDEPSPAKRSKPGFIGVYFHQWSLENPTLGDVNHFQRFREREREDLVGPSIYHEDEKATRADVETDTEELLTHTKKSGEEMSNTVGSLYAYHNVQENLKLTVEEHDILEEPASCTGTLSSLQHLARGFSFGDQFFNDKPSEAENEKTTAKTKVESMVHSSGDEDIGNDHISKVNLMQDWWKPLSEEDRPATSEPAWSIPSFDLPTADMATFMDWYCKQQEITELKQEYLEGPAFEIVKVFQTNVIHL</sequence>
<feature type="compositionally biased region" description="Basic and acidic residues" evidence="1">
    <location>
        <begin position="232"/>
        <end position="244"/>
    </location>
</feature>
<gene>
    <name evidence="2" type="ORF">Tci_264641</name>
</gene>
<evidence type="ECO:0000313" key="2">
    <source>
        <dbReference type="EMBL" id="GEW92665.1"/>
    </source>
</evidence>
<proteinExistence type="predicted"/>
<dbReference type="EMBL" id="BKCJ010080680">
    <property type="protein sequence ID" value="GEW92665.1"/>
    <property type="molecule type" value="Genomic_DNA"/>
</dbReference>
<accession>A0A699H140</accession>
<organism evidence="2">
    <name type="scientific">Tanacetum cinerariifolium</name>
    <name type="common">Dalmatian daisy</name>
    <name type="synonym">Chrysanthemum cinerariifolium</name>
    <dbReference type="NCBI Taxonomy" id="118510"/>
    <lineage>
        <taxon>Eukaryota</taxon>
        <taxon>Viridiplantae</taxon>
        <taxon>Streptophyta</taxon>
        <taxon>Embryophyta</taxon>
        <taxon>Tracheophyta</taxon>
        <taxon>Spermatophyta</taxon>
        <taxon>Magnoliopsida</taxon>
        <taxon>eudicotyledons</taxon>
        <taxon>Gunneridae</taxon>
        <taxon>Pentapetalae</taxon>
        <taxon>asterids</taxon>
        <taxon>campanulids</taxon>
        <taxon>Asterales</taxon>
        <taxon>Asteraceae</taxon>
        <taxon>Asteroideae</taxon>
        <taxon>Anthemideae</taxon>
        <taxon>Anthemidinae</taxon>
        <taxon>Tanacetum</taxon>
    </lineage>
</organism>
<evidence type="ECO:0000256" key="1">
    <source>
        <dbReference type="SAM" id="MobiDB-lite"/>
    </source>
</evidence>
<feature type="region of interest" description="Disordered" evidence="1">
    <location>
        <begin position="166"/>
        <end position="255"/>
    </location>
</feature>
<reference evidence="2" key="1">
    <citation type="journal article" date="2019" name="Sci. Rep.">
        <title>Draft genome of Tanacetum cinerariifolium, the natural source of mosquito coil.</title>
        <authorList>
            <person name="Yamashiro T."/>
            <person name="Shiraishi A."/>
            <person name="Satake H."/>
            <person name="Nakayama K."/>
        </authorList>
    </citation>
    <scope>NUCLEOTIDE SEQUENCE</scope>
</reference>
<dbReference type="AlphaFoldDB" id="A0A699H140"/>
<feature type="compositionally biased region" description="Low complexity" evidence="1">
    <location>
        <begin position="203"/>
        <end position="218"/>
    </location>
</feature>
<comment type="caution">
    <text evidence="2">The sequence shown here is derived from an EMBL/GenBank/DDBJ whole genome shotgun (WGS) entry which is preliminary data.</text>
</comment>
<protein>
    <submittedName>
        <fullName evidence="2">Uncharacterized protein</fullName>
    </submittedName>
</protein>
<name>A0A699H140_TANCI</name>